<keyword evidence="4 7" id="KW-0472">Membrane</keyword>
<dbReference type="Gene3D" id="3.30.1490.480">
    <property type="entry name" value="Endolytic murein transglycosylase"/>
    <property type="match status" value="1"/>
</dbReference>
<accession>A0ABT2WB65</accession>
<proteinExistence type="inferred from homology"/>
<evidence type="ECO:0000256" key="6">
    <source>
        <dbReference type="ARBA" id="ARBA00023316"/>
    </source>
</evidence>
<evidence type="ECO:0000256" key="3">
    <source>
        <dbReference type="ARBA" id="ARBA00022989"/>
    </source>
</evidence>
<dbReference type="EC" id="4.2.2.29" evidence="7"/>
<keyword evidence="2 7" id="KW-0812">Transmembrane</keyword>
<evidence type="ECO:0000256" key="1">
    <source>
        <dbReference type="ARBA" id="ARBA00022475"/>
    </source>
</evidence>
<evidence type="ECO:0000313" key="8">
    <source>
        <dbReference type="EMBL" id="MCU9592927.1"/>
    </source>
</evidence>
<dbReference type="Proteomes" id="UP001208656">
    <property type="component" value="Unassembled WGS sequence"/>
</dbReference>
<dbReference type="InterPro" id="IPR003770">
    <property type="entry name" value="MLTG-like"/>
</dbReference>
<dbReference type="RefSeq" id="WP_263060661.1">
    <property type="nucleotide sequence ID" value="NZ_JAOUSE010000001.1"/>
</dbReference>
<dbReference type="CDD" id="cd08010">
    <property type="entry name" value="MltG_like"/>
    <property type="match status" value="1"/>
</dbReference>
<dbReference type="PANTHER" id="PTHR30518:SF2">
    <property type="entry name" value="ENDOLYTIC MUREIN TRANSGLYCOSYLASE"/>
    <property type="match status" value="1"/>
</dbReference>
<reference evidence="8 9" key="1">
    <citation type="submission" date="2022-10" db="EMBL/GenBank/DDBJ databases">
        <title>Description of Fervidibacillus gen. nov. in the family Fervidibacillaceae fam. nov. with two species, Fervidibacillus albus sp. nov., and Fervidibacillus halotolerans sp. nov., isolated from tidal flat sediments.</title>
        <authorList>
            <person name="Kwon K.K."/>
            <person name="Yang S.-H."/>
        </authorList>
    </citation>
    <scope>NUCLEOTIDE SEQUENCE [LARGE SCALE GENOMIC DNA]</scope>
    <source>
        <strain evidence="8 9">DSM 23332</strain>
    </source>
</reference>
<keyword evidence="6 7" id="KW-0961">Cell wall biogenesis/degradation</keyword>
<keyword evidence="9" id="KW-1185">Reference proteome</keyword>
<comment type="catalytic activity">
    <reaction evidence="7">
        <text>a peptidoglycan chain = a peptidoglycan chain with N-acetyl-1,6-anhydromuramyl-[peptide] at the reducing end + a peptidoglycan chain with N-acetylglucosamine at the non-reducing end.</text>
        <dbReference type="EC" id="4.2.2.29"/>
    </reaction>
</comment>
<name>A0ABT2WB65_9BACI</name>
<comment type="subcellular location">
    <subcellularLocation>
        <location evidence="7">Cell membrane</location>
        <topology evidence="7">Single-pass membrane protein</topology>
    </subcellularLocation>
</comment>
<keyword evidence="5 7" id="KW-0456">Lyase</keyword>
<sequence length="376" mass="42706">MTTKEEEKNNGKENAMVDKYKEAKLTRRIVFIITSTILLLLAGTITGVVLFVSSALKPVDPDSNERIEVEIPLGSGSSTIAQILEEHGIIKNATVFKYYLKLKNETDFQAGTYSLTPSMTLDEIIASLKTGKVIKNELVITIPEGLHLKEIAEQIAKKTDYSEKEILDKVNSVTFIQTVREKYPQLVTEDVMQEDIKYPLEGYLFPATYGYDEKNPSIEEIIMPMIDKTNEVIQPYLSDIQNKGFTVHEVLTLASLIEEEAPDEENRKIISSVFYNRMEEGMGLETDPTVIYAMGEHKERLTFKDYQYQDPYNTYVIEGLPPGPIANCGVSSIDAALYPPNTDYLFFLATPEGEVLYSENYEQHQKYYDEHIANRK</sequence>
<evidence type="ECO:0000256" key="7">
    <source>
        <dbReference type="HAMAP-Rule" id="MF_02065"/>
    </source>
</evidence>
<keyword evidence="3 7" id="KW-1133">Transmembrane helix</keyword>
<comment type="function">
    <text evidence="7">Functions as a peptidoglycan terminase that cleaves nascent peptidoglycan strands endolytically to terminate their elongation.</text>
</comment>
<dbReference type="EMBL" id="JAOUSE010000001">
    <property type="protein sequence ID" value="MCU9592927.1"/>
    <property type="molecule type" value="Genomic_DNA"/>
</dbReference>
<evidence type="ECO:0000313" key="9">
    <source>
        <dbReference type="Proteomes" id="UP001208656"/>
    </source>
</evidence>
<dbReference type="PANTHER" id="PTHR30518">
    <property type="entry name" value="ENDOLYTIC MUREIN TRANSGLYCOSYLASE"/>
    <property type="match status" value="1"/>
</dbReference>
<protein>
    <recommendedName>
        <fullName evidence="7">Endolytic murein transglycosylase</fullName>
        <ecNumber evidence="7">4.2.2.29</ecNumber>
    </recommendedName>
    <alternativeName>
        <fullName evidence="7">Peptidoglycan lytic transglycosylase</fullName>
    </alternativeName>
    <alternativeName>
        <fullName evidence="7">Peptidoglycan polymerization terminase</fullName>
    </alternativeName>
</protein>
<feature type="transmembrane region" description="Helical" evidence="7">
    <location>
        <begin position="29"/>
        <end position="52"/>
    </location>
</feature>
<dbReference type="NCBIfam" id="TIGR00247">
    <property type="entry name" value="endolytic transglycosylase MltG"/>
    <property type="match status" value="1"/>
</dbReference>
<dbReference type="Pfam" id="PF02618">
    <property type="entry name" value="YceG"/>
    <property type="match status" value="1"/>
</dbReference>
<evidence type="ECO:0000256" key="2">
    <source>
        <dbReference type="ARBA" id="ARBA00022692"/>
    </source>
</evidence>
<evidence type="ECO:0000256" key="5">
    <source>
        <dbReference type="ARBA" id="ARBA00023239"/>
    </source>
</evidence>
<evidence type="ECO:0000256" key="4">
    <source>
        <dbReference type="ARBA" id="ARBA00023136"/>
    </source>
</evidence>
<comment type="caution">
    <text evidence="8">The sequence shown here is derived from an EMBL/GenBank/DDBJ whole genome shotgun (WGS) entry which is preliminary data.</text>
</comment>
<organism evidence="8 9">
    <name type="scientific">Pallidibacillus thermolactis</name>
    <dbReference type="NCBI Taxonomy" id="251051"/>
    <lineage>
        <taxon>Bacteria</taxon>
        <taxon>Bacillati</taxon>
        <taxon>Bacillota</taxon>
        <taxon>Bacilli</taxon>
        <taxon>Bacillales</taxon>
        <taxon>Bacillaceae</taxon>
        <taxon>Pallidibacillus</taxon>
    </lineage>
</organism>
<feature type="site" description="Important for catalytic activity" evidence="7">
    <location>
        <position position="260"/>
    </location>
</feature>
<keyword evidence="1 7" id="KW-1003">Cell membrane</keyword>
<gene>
    <name evidence="7 8" type="primary">mltG</name>
    <name evidence="8" type="ORF">OEV82_00485</name>
</gene>
<dbReference type="HAMAP" id="MF_02065">
    <property type="entry name" value="MltG"/>
    <property type="match status" value="1"/>
</dbReference>
<comment type="similarity">
    <text evidence="7">Belongs to the transglycosylase MltG family.</text>
</comment>